<accession>A0A3E0WWZ5</accession>
<evidence type="ECO:0000313" key="6">
    <source>
        <dbReference type="EMBL" id="RFA37492.1"/>
    </source>
</evidence>
<feature type="transmembrane region" description="Helical" evidence="4">
    <location>
        <begin position="103"/>
        <end position="120"/>
    </location>
</feature>
<dbReference type="InterPro" id="IPR029787">
    <property type="entry name" value="Nucleotide_cyclase"/>
</dbReference>
<dbReference type="FunFam" id="3.30.70.270:FF:000001">
    <property type="entry name" value="Diguanylate cyclase domain protein"/>
    <property type="match status" value="1"/>
</dbReference>
<evidence type="ECO:0000259" key="5">
    <source>
        <dbReference type="PROSITE" id="PS50887"/>
    </source>
</evidence>
<dbReference type="PROSITE" id="PS50887">
    <property type="entry name" value="GGDEF"/>
    <property type="match status" value="1"/>
</dbReference>
<evidence type="ECO:0000256" key="3">
    <source>
        <dbReference type="ARBA" id="ARBA00034247"/>
    </source>
</evidence>
<dbReference type="CDD" id="cd01949">
    <property type="entry name" value="GGDEF"/>
    <property type="match status" value="1"/>
</dbReference>
<keyword evidence="7" id="KW-1185">Reference proteome</keyword>
<feature type="transmembrane region" description="Helical" evidence="4">
    <location>
        <begin position="78"/>
        <end position="97"/>
    </location>
</feature>
<dbReference type="SUPFAM" id="SSF55073">
    <property type="entry name" value="Nucleotide cyclase"/>
    <property type="match status" value="1"/>
</dbReference>
<protein>
    <recommendedName>
        <fullName evidence="2">diguanylate cyclase</fullName>
        <ecNumber evidence="2">2.7.7.65</ecNumber>
    </recommendedName>
</protein>
<dbReference type="AlphaFoldDB" id="A0A3E0WWZ5"/>
<dbReference type="Gene3D" id="3.30.70.270">
    <property type="match status" value="1"/>
</dbReference>
<dbReference type="InterPro" id="IPR050469">
    <property type="entry name" value="Diguanylate_Cyclase"/>
</dbReference>
<dbReference type="OrthoDB" id="9805474at2"/>
<proteinExistence type="predicted"/>
<gene>
    <name evidence="6" type="ORF">CAL65_09450</name>
</gene>
<comment type="cofactor">
    <cofactor evidence="1">
        <name>Mg(2+)</name>
        <dbReference type="ChEBI" id="CHEBI:18420"/>
    </cofactor>
</comment>
<feature type="domain" description="GGDEF" evidence="5">
    <location>
        <begin position="232"/>
        <end position="364"/>
    </location>
</feature>
<keyword evidence="4" id="KW-1133">Transmembrane helix</keyword>
<feature type="transmembrane region" description="Helical" evidence="4">
    <location>
        <begin position="20"/>
        <end position="39"/>
    </location>
</feature>
<comment type="catalytic activity">
    <reaction evidence="3">
        <text>2 GTP = 3',3'-c-di-GMP + 2 diphosphate</text>
        <dbReference type="Rhea" id="RHEA:24898"/>
        <dbReference type="ChEBI" id="CHEBI:33019"/>
        <dbReference type="ChEBI" id="CHEBI:37565"/>
        <dbReference type="ChEBI" id="CHEBI:58805"/>
        <dbReference type="EC" id="2.7.7.65"/>
    </reaction>
</comment>
<dbReference type="GO" id="GO:1902201">
    <property type="term" value="P:negative regulation of bacterial-type flagellum-dependent cell motility"/>
    <property type="evidence" value="ECO:0007669"/>
    <property type="project" value="TreeGrafter"/>
</dbReference>
<dbReference type="SMART" id="SM00267">
    <property type="entry name" value="GGDEF"/>
    <property type="match status" value="1"/>
</dbReference>
<evidence type="ECO:0000256" key="2">
    <source>
        <dbReference type="ARBA" id="ARBA00012528"/>
    </source>
</evidence>
<dbReference type="GO" id="GO:0043709">
    <property type="term" value="P:cell adhesion involved in single-species biofilm formation"/>
    <property type="evidence" value="ECO:0007669"/>
    <property type="project" value="TreeGrafter"/>
</dbReference>
<dbReference type="Pfam" id="PF00990">
    <property type="entry name" value="GGDEF"/>
    <property type="match status" value="1"/>
</dbReference>
<dbReference type="NCBIfam" id="TIGR00254">
    <property type="entry name" value="GGDEF"/>
    <property type="match status" value="1"/>
</dbReference>
<keyword evidence="4" id="KW-0472">Membrane</keyword>
<reference evidence="7" key="1">
    <citation type="submission" date="2017-05" db="EMBL/GenBank/DDBJ databases">
        <authorList>
            <person name="Sharma S."/>
            <person name="Sidhu C."/>
            <person name="Pinnaka A.K."/>
        </authorList>
    </citation>
    <scope>NUCLEOTIDE SEQUENCE [LARGE SCALE GENOMIC DNA]</scope>
    <source>
        <strain evidence="7">AK93</strain>
    </source>
</reference>
<feature type="transmembrane region" description="Helical" evidence="4">
    <location>
        <begin position="125"/>
        <end position="145"/>
    </location>
</feature>
<comment type="caution">
    <text evidence="6">The sequence shown here is derived from an EMBL/GenBank/DDBJ whole genome shotgun (WGS) entry which is preliminary data.</text>
</comment>
<evidence type="ECO:0000313" key="7">
    <source>
        <dbReference type="Proteomes" id="UP000256763"/>
    </source>
</evidence>
<dbReference type="InterPro" id="IPR000160">
    <property type="entry name" value="GGDEF_dom"/>
</dbReference>
<dbReference type="GO" id="GO:0005886">
    <property type="term" value="C:plasma membrane"/>
    <property type="evidence" value="ECO:0007669"/>
    <property type="project" value="TreeGrafter"/>
</dbReference>
<dbReference type="GO" id="GO:0052621">
    <property type="term" value="F:diguanylate cyclase activity"/>
    <property type="evidence" value="ECO:0007669"/>
    <property type="project" value="UniProtKB-EC"/>
</dbReference>
<feature type="transmembrane region" description="Helical" evidence="4">
    <location>
        <begin position="157"/>
        <end position="177"/>
    </location>
</feature>
<dbReference type="EMBL" id="NFZW01000007">
    <property type="protein sequence ID" value="RFA37492.1"/>
    <property type="molecule type" value="Genomic_DNA"/>
</dbReference>
<dbReference type="InterPro" id="IPR043128">
    <property type="entry name" value="Rev_trsase/Diguanyl_cyclase"/>
</dbReference>
<dbReference type="PANTHER" id="PTHR45138:SF9">
    <property type="entry name" value="DIGUANYLATE CYCLASE DGCM-RELATED"/>
    <property type="match status" value="1"/>
</dbReference>
<dbReference type="EC" id="2.7.7.65" evidence="2"/>
<sequence length="365" mass="41229">MNISLVPRSDMQQRLRLRRFFMASATYLVTALLFVAAAVQGLISVGAVCIMVGAIILVNLFFYGVIRSGFNLRFRDPSLTMPQIAAANLLLILMVYYAGEARGIFLLLYITSFVFGVFRLQTRHFLALSIFSLTSYALVVLLLAYRQPEVVDLSLEFMRWIALVAALTWFSFLGGYISRLRHRLKTSNKKLQEAMATIADMAVRDELTGLFNRRYLMNAIKHEKDRADRFGKPFSVAVLDIDWFKQINDRFGHLAGDKVLRRFAQVAESHLRAVDVFGRYGGEEFMVIMPGTTLEQARVCAERIRHAVEQEDYAAVLGDLSLTVSVGLAEYRLSEDIAPLLERADSALYRAKHSGRNRVECFAAA</sequence>
<organism evidence="6 7">
    <name type="scientific">Alkalilimnicola ehrlichii</name>
    <dbReference type="NCBI Taxonomy" id="351052"/>
    <lineage>
        <taxon>Bacteria</taxon>
        <taxon>Pseudomonadati</taxon>
        <taxon>Pseudomonadota</taxon>
        <taxon>Gammaproteobacteria</taxon>
        <taxon>Chromatiales</taxon>
        <taxon>Ectothiorhodospiraceae</taxon>
        <taxon>Alkalilimnicola</taxon>
    </lineage>
</organism>
<evidence type="ECO:0000256" key="4">
    <source>
        <dbReference type="SAM" id="Phobius"/>
    </source>
</evidence>
<evidence type="ECO:0000256" key="1">
    <source>
        <dbReference type="ARBA" id="ARBA00001946"/>
    </source>
</evidence>
<dbReference type="RefSeq" id="WP_116301827.1">
    <property type="nucleotide sequence ID" value="NZ_NFZV01000006.1"/>
</dbReference>
<name>A0A3E0WWZ5_9GAMM</name>
<feature type="transmembrane region" description="Helical" evidence="4">
    <location>
        <begin position="45"/>
        <end position="66"/>
    </location>
</feature>
<keyword evidence="4" id="KW-0812">Transmembrane</keyword>
<dbReference type="Proteomes" id="UP000256763">
    <property type="component" value="Unassembled WGS sequence"/>
</dbReference>
<dbReference type="PANTHER" id="PTHR45138">
    <property type="entry name" value="REGULATORY COMPONENTS OF SENSORY TRANSDUCTION SYSTEM"/>
    <property type="match status" value="1"/>
</dbReference>